<feature type="domain" description="Peptidase M20 dimerisation" evidence="5">
    <location>
        <begin position="236"/>
        <end position="330"/>
    </location>
</feature>
<comment type="caution">
    <text evidence="6">The sequence shown here is derived from an EMBL/GenBank/DDBJ whole genome shotgun (WGS) entry which is preliminary data.</text>
</comment>
<dbReference type="PANTHER" id="PTHR43808">
    <property type="entry name" value="ACETYLORNITHINE DEACETYLASE"/>
    <property type="match status" value="1"/>
</dbReference>
<gene>
    <name evidence="6" type="ORF">H7F49_07915</name>
</gene>
<evidence type="ECO:0000256" key="4">
    <source>
        <dbReference type="SAM" id="SignalP"/>
    </source>
</evidence>
<feature type="signal peptide" evidence="4">
    <location>
        <begin position="1"/>
        <end position="24"/>
    </location>
</feature>
<dbReference type="SUPFAM" id="SSF55031">
    <property type="entry name" value="Bacterial exopeptidase dimerisation domain"/>
    <property type="match status" value="1"/>
</dbReference>
<proteinExistence type="predicted"/>
<keyword evidence="7" id="KW-1185">Reference proteome</keyword>
<dbReference type="InterPro" id="IPR036264">
    <property type="entry name" value="Bact_exopeptidase_dim_dom"/>
</dbReference>
<dbReference type="EMBL" id="JACLAU010000008">
    <property type="protein sequence ID" value="MBC2651627.1"/>
    <property type="molecule type" value="Genomic_DNA"/>
</dbReference>
<evidence type="ECO:0000256" key="2">
    <source>
        <dbReference type="ARBA" id="ARBA00022801"/>
    </source>
</evidence>
<keyword evidence="2 6" id="KW-0378">Hydrolase</keyword>
<dbReference type="Proteomes" id="UP000520156">
    <property type="component" value="Unassembled WGS sequence"/>
</dbReference>
<keyword evidence="1" id="KW-0479">Metal-binding</keyword>
<evidence type="ECO:0000259" key="5">
    <source>
        <dbReference type="Pfam" id="PF07687"/>
    </source>
</evidence>
<dbReference type="AlphaFoldDB" id="A0A7X1F740"/>
<dbReference type="GO" id="GO:0016787">
    <property type="term" value="F:hydrolase activity"/>
    <property type="evidence" value="ECO:0007669"/>
    <property type="project" value="UniProtKB-KW"/>
</dbReference>
<keyword evidence="4" id="KW-0732">Signal</keyword>
<feature type="chain" id="PRO_5030696662" evidence="4">
    <location>
        <begin position="25"/>
        <end position="442"/>
    </location>
</feature>
<sequence length="442" mass="45714">MPRRGALAALALFAACAGAGPARAQPEKGPEKGPEKPAEQQPGTGALARLVGSAPFKAARQALADDHERFVAEIITLTEIPAPPFKEEARARAFAAMLKASGLADVAMDSLGNVVARRPGRDPSLPPLIVAAHLDTVFPEGTDVRVRREGTRLMAPGIGDDTRGLAQLLALVRAMDRARIRTRRDVVFVGNVGEEGAGDLRGMRHLFASHPAARNAAGFITIDGSGAARITTTGVGSRRFRLTFAGPGGHSFEKFGIVNPVAALARTVSGLYAVPVPAEPRTTFSASVIGGGTSVNAIPAKAYVEIDIRSAAPAEIARIDRALHDIAQAAVDEENAARSTAMGRITVSFETIGDRPAGTTPPSSPLARNAHDMAVLMGLQPAFIAQSTDANVPMSLGIPAIAIGTGGRGGGEHTLGEWIDVSRDEAVQGMAVALGTILASAD</sequence>
<evidence type="ECO:0000313" key="6">
    <source>
        <dbReference type="EMBL" id="MBC2651627.1"/>
    </source>
</evidence>
<dbReference type="InterPro" id="IPR011650">
    <property type="entry name" value="Peptidase_M20_dimer"/>
</dbReference>
<dbReference type="Pfam" id="PF01546">
    <property type="entry name" value="Peptidase_M20"/>
    <property type="match status" value="1"/>
</dbReference>
<dbReference type="Gene3D" id="3.40.630.10">
    <property type="entry name" value="Zn peptidases"/>
    <property type="match status" value="1"/>
</dbReference>
<dbReference type="PANTHER" id="PTHR43808:SF17">
    <property type="entry name" value="PEPTIDASE M20"/>
    <property type="match status" value="1"/>
</dbReference>
<feature type="compositionally biased region" description="Basic and acidic residues" evidence="3">
    <location>
        <begin position="25"/>
        <end position="38"/>
    </location>
</feature>
<dbReference type="Gene3D" id="3.30.70.360">
    <property type="match status" value="1"/>
</dbReference>
<feature type="region of interest" description="Disordered" evidence="3">
    <location>
        <begin position="19"/>
        <end position="42"/>
    </location>
</feature>
<evidence type="ECO:0000256" key="3">
    <source>
        <dbReference type="SAM" id="MobiDB-lite"/>
    </source>
</evidence>
<reference evidence="6 7" key="1">
    <citation type="submission" date="2020-08" db="EMBL/GenBank/DDBJ databases">
        <title>The genome sequence of Novosphingobium flavum 4Y4.</title>
        <authorList>
            <person name="Liu Y."/>
        </authorList>
    </citation>
    <scope>NUCLEOTIDE SEQUENCE [LARGE SCALE GENOMIC DNA]</scope>
    <source>
        <strain evidence="6 7">4Y4</strain>
    </source>
</reference>
<accession>A0A7X1F740</accession>
<evidence type="ECO:0000256" key="1">
    <source>
        <dbReference type="ARBA" id="ARBA00022723"/>
    </source>
</evidence>
<protein>
    <submittedName>
        <fullName evidence="6">M20/M25/M40 family metallo-hydrolase</fullName>
    </submittedName>
</protein>
<dbReference type="Pfam" id="PF07687">
    <property type="entry name" value="M20_dimer"/>
    <property type="match status" value="1"/>
</dbReference>
<dbReference type="InterPro" id="IPR002933">
    <property type="entry name" value="Peptidase_M20"/>
</dbReference>
<evidence type="ECO:0000313" key="7">
    <source>
        <dbReference type="Proteomes" id="UP000520156"/>
    </source>
</evidence>
<name>A0A7X1F740_9SPHN</name>
<organism evidence="6 7">
    <name type="scientific">Novosphingobium aerophilum</name>
    <dbReference type="NCBI Taxonomy" id="2839843"/>
    <lineage>
        <taxon>Bacteria</taxon>
        <taxon>Pseudomonadati</taxon>
        <taxon>Pseudomonadota</taxon>
        <taxon>Alphaproteobacteria</taxon>
        <taxon>Sphingomonadales</taxon>
        <taxon>Sphingomonadaceae</taxon>
        <taxon>Novosphingobium</taxon>
    </lineage>
</organism>
<dbReference type="InterPro" id="IPR050072">
    <property type="entry name" value="Peptidase_M20A"/>
</dbReference>
<dbReference type="SUPFAM" id="SSF53187">
    <property type="entry name" value="Zn-dependent exopeptidases"/>
    <property type="match status" value="1"/>
</dbReference>
<dbReference type="GO" id="GO:0046872">
    <property type="term" value="F:metal ion binding"/>
    <property type="evidence" value="ECO:0007669"/>
    <property type="project" value="UniProtKB-KW"/>
</dbReference>
<dbReference type="PROSITE" id="PS51257">
    <property type="entry name" value="PROKAR_LIPOPROTEIN"/>
    <property type="match status" value="1"/>
</dbReference>